<evidence type="ECO:0000313" key="1">
    <source>
        <dbReference type="EMBL" id="HJA92574.1"/>
    </source>
</evidence>
<name>A0A9D2I664_9FIRM</name>
<sequence length="106" mass="12263">MRDLKTVSALVKQILEKNVEARNSDNILYLEVLRYYSSEKSIDLHHLSVPDFLMKLEQKGFPAFETVRRSRQKVQATYPELAATGAVGAFRARNEKVYREFARSKV</sequence>
<evidence type="ECO:0000313" key="2">
    <source>
        <dbReference type="Proteomes" id="UP000886858"/>
    </source>
</evidence>
<comment type="caution">
    <text evidence="1">The sequence shown here is derived from an EMBL/GenBank/DDBJ whole genome shotgun (WGS) entry which is preliminary data.</text>
</comment>
<organism evidence="1 2">
    <name type="scientific">Candidatus Eisenbergiella merdipullorum</name>
    <dbReference type="NCBI Taxonomy" id="2838553"/>
    <lineage>
        <taxon>Bacteria</taxon>
        <taxon>Bacillati</taxon>
        <taxon>Bacillota</taxon>
        <taxon>Clostridia</taxon>
        <taxon>Lachnospirales</taxon>
        <taxon>Lachnospiraceae</taxon>
        <taxon>Eisenbergiella</taxon>
    </lineage>
</organism>
<dbReference type="Proteomes" id="UP000886858">
    <property type="component" value="Unassembled WGS sequence"/>
</dbReference>
<dbReference type="EMBL" id="DWYY01000058">
    <property type="protein sequence ID" value="HJA92574.1"/>
    <property type="molecule type" value="Genomic_DNA"/>
</dbReference>
<gene>
    <name evidence="1" type="ORF">H9717_05595</name>
</gene>
<dbReference type="AlphaFoldDB" id="A0A9D2I664"/>
<protein>
    <submittedName>
        <fullName evidence="1">Uncharacterized protein</fullName>
    </submittedName>
</protein>
<proteinExistence type="predicted"/>
<accession>A0A9D2I664</accession>
<reference evidence="1" key="1">
    <citation type="journal article" date="2021" name="PeerJ">
        <title>Extensive microbial diversity within the chicken gut microbiome revealed by metagenomics and culture.</title>
        <authorList>
            <person name="Gilroy R."/>
            <person name="Ravi A."/>
            <person name="Getino M."/>
            <person name="Pursley I."/>
            <person name="Horton D.L."/>
            <person name="Alikhan N.F."/>
            <person name="Baker D."/>
            <person name="Gharbi K."/>
            <person name="Hall N."/>
            <person name="Watson M."/>
            <person name="Adriaenssens E.M."/>
            <person name="Foster-Nyarko E."/>
            <person name="Jarju S."/>
            <person name="Secka A."/>
            <person name="Antonio M."/>
            <person name="Oren A."/>
            <person name="Chaudhuri R.R."/>
            <person name="La Ragione R."/>
            <person name="Hildebrand F."/>
            <person name="Pallen M.J."/>
        </authorList>
    </citation>
    <scope>NUCLEOTIDE SEQUENCE</scope>
    <source>
        <strain evidence="1">CHK179-7159</strain>
    </source>
</reference>
<reference evidence="1" key="2">
    <citation type="submission" date="2021-04" db="EMBL/GenBank/DDBJ databases">
        <authorList>
            <person name="Gilroy R."/>
        </authorList>
    </citation>
    <scope>NUCLEOTIDE SEQUENCE</scope>
    <source>
        <strain evidence="1">CHK179-7159</strain>
    </source>
</reference>